<dbReference type="AlphaFoldDB" id="A0A8T3C5T0"/>
<comment type="caution">
    <text evidence="3">The sequence shown here is derived from an EMBL/GenBank/DDBJ whole genome shotgun (WGS) entry which is preliminary data.</text>
</comment>
<dbReference type="EMBL" id="JAGYWB010000003">
    <property type="protein sequence ID" value="KAI0527155.1"/>
    <property type="molecule type" value="Genomic_DNA"/>
</dbReference>
<dbReference type="NCBIfam" id="TIGR00756">
    <property type="entry name" value="PPR"/>
    <property type="match status" value="2"/>
</dbReference>
<dbReference type="Gene3D" id="1.25.40.10">
    <property type="entry name" value="Tetratricopeptide repeat domain"/>
    <property type="match status" value="4"/>
</dbReference>
<organism evidence="3 4">
    <name type="scientific">Dendrobium nobile</name>
    <name type="common">Orchid</name>
    <dbReference type="NCBI Taxonomy" id="94219"/>
    <lineage>
        <taxon>Eukaryota</taxon>
        <taxon>Viridiplantae</taxon>
        <taxon>Streptophyta</taxon>
        <taxon>Embryophyta</taxon>
        <taxon>Tracheophyta</taxon>
        <taxon>Spermatophyta</taxon>
        <taxon>Magnoliopsida</taxon>
        <taxon>Liliopsida</taxon>
        <taxon>Asparagales</taxon>
        <taxon>Orchidaceae</taxon>
        <taxon>Epidendroideae</taxon>
        <taxon>Malaxideae</taxon>
        <taxon>Dendrobiinae</taxon>
        <taxon>Dendrobium</taxon>
    </lineage>
</organism>
<accession>A0A8T3C5T0</accession>
<dbReference type="FunFam" id="1.25.40.10:FF:000090">
    <property type="entry name" value="Pentatricopeptide repeat-containing protein, chloroplastic"/>
    <property type="match status" value="1"/>
</dbReference>
<dbReference type="InterPro" id="IPR011990">
    <property type="entry name" value="TPR-like_helical_dom_sf"/>
</dbReference>
<dbReference type="InterPro" id="IPR002885">
    <property type="entry name" value="PPR_rpt"/>
</dbReference>
<evidence type="ECO:0000313" key="4">
    <source>
        <dbReference type="Proteomes" id="UP000829196"/>
    </source>
</evidence>
<protein>
    <recommendedName>
        <fullName evidence="5">Pentatricopeptide repeat-containing protein</fullName>
    </recommendedName>
</protein>
<dbReference type="Pfam" id="PF13041">
    <property type="entry name" value="PPR_2"/>
    <property type="match status" value="1"/>
</dbReference>
<feature type="repeat" description="PPR" evidence="2">
    <location>
        <begin position="71"/>
        <end position="105"/>
    </location>
</feature>
<dbReference type="SMR" id="A0A8T3C5T0"/>
<reference evidence="3" key="1">
    <citation type="journal article" date="2022" name="Front. Genet.">
        <title>Chromosome-Scale Assembly of the Dendrobium nobile Genome Provides Insights Into the Molecular Mechanism of the Biosynthesis of the Medicinal Active Ingredient of Dendrobium.</title>
        <authorList>
            <person name="Xu Q."/>
            <person name="Niu S.-C."/>
            <person name="Li K.-L."/>
            <person name="Zheng P.-J."/>
            <person name="Zhang X.-J."/>
            <person name="Jia Y."/>
            <person name="Liu Y."/>
            <person name="Niu Y.-X."/>
            <person name="Yu L.-H."/>
            <person name="Chen D.-F."/>
            <person name="Zhang G.-Q."/>
        </authorList>
    </citation>
    <scope>NUCLEOTIDE SEQUENCE</scope>
    <source>
        <tissue evidence="3">Leaf</tissue>
    </source>
</reference>
<feature type="repeat" description="PPR" evidence="2">
    <location>
        <begin position="141"/>
        <end position="175"/>
    </location>
</feature>
<dbReference type="InterPro" id="IPR046960">
    <property type="entry name" value="PPR_At4g14850-like_plant"/>
</dbReference>
<gene>
    <name evidence="3" type="ORF">KFK09_002753</name>
</gene>
<name>A0A8T3C5T0_DENNO</name>
<feature type="repeat" description="PPR" evidence="2">
    <location>
        <begin position="376"/>
        <end position="410"/>
    </location>
</feature>
<feature type="repeat" description="PPR" evidence="2">
    <location>
        <begin position="477"/>
        <end position="511"/>
    </location>
</feature>
<dbReference type="Pfam" id="PF01535">
    <property type="entry name" value="PPR"/>
    <property type="match status" value="7"/>
</dbReference>
<dbReference type="GO" id="GO:0009451">
    <property type="term" value="P:RNA modification"/>
    <property type="evidence" value="ECO:0007669"/>
    <property type="project" value="InterPro"/>
</dbReference>
<dbReference type="PANTHER" id="PTHR47926">
    <property type="entry name" value="PENTATRICOPEPTIDE REPEAT-CONTAINING PROTEIN"/>
    <property type="match status" value="1"/>
</dbReference>
<sequence>MQSYDPSILSDKLSSFLKGSRLADPRAVHGLAFKLGCMLSSTFLSNNLLYAYTSSSVTDAHRLFDEIPHPNSVTWSIMNSAYAHMCRINDIISLFRRMLNLRISPNNFVFGSIFTGCANGRDLQTGIQTHCSAFKFGFTQHTFVAGTMIDMYSRCGKVRESWRIFNETLEKDVVSWTTVITCLANCARHECPVSAFGVFREMICRAVWPVGMTFVSVLKVFDEPEKLRQATQVHGCMIKLEIELDGPLGSALIAMYGRCGGMKEAVKVFDRIENDAFSLNSLLVAFMQNGYYKNAAFLFKKIIEEKMEIDPFVVTSMIGVFSALEDIGKGKEIHAYVIRNDFFSDVSVGNSLITLYGRCKETKMAEKLFQLMKIKDAISWTAMMTCYSQNDLGRETFTLFLHVLREGQSPPIFCITSVICACSTILSLHSGEQMHARIVKMGLDANLFVANSLITMYAKCGSINSAFTVFDYMTERDIISWNAMIMGFSRHGFVKEALHLFSEMQKLEVKPDEFTFTGILVSCSRVGLVAEGWEYFNMMTEHYGLEHRMEHYGCMVDLLGRSNKLNEAMDFIYSMPFEPDNLVWETMLASCKVHGDAELVNYIAKRILEMKPEDASPHISLSTMDAFMGMWDSKALHRDKVRSLGLSKEPGRSWVDVHSWLKDLETGEPYRPKDVVLLPDMQLQTFGVT</sequence>
<dbReference type="Proteomes" id="UP000829196">
    <property type="component" value="Unassembled WGS sequence"/>
</dbReference>
<evidence type="ECO:0000256" key="1">
    <source>
        <dbReference type="ARBA" id="ARBA00022737"/>
    </source>
</evidence>
<proteinExistence type="predicted"/>
<dbReference type="PANTHER" id="PTHR47926:SF443">
    <property type="entry name" value="PENTATRICOPEPTIDE REPEAT-CONTAINING PROTEIN"/>
    <property type="match status" value="1"/>
</dbReference>
<dbReference type="PROSITE" id="PS51375">
    <property type="entry name" value="PPR"/>
    <property type="match status" value="4"/>
</dbReference>
<evidence type="ECO:0000256" key="2">
    <source>
        <dbReference type="PROSITE-ProRule" id="PRU00708"/>
    </source>
</evidence>
<dbReference type="OrthoDB" id="185373at2759"/>
<evidence type="ECO:0000313" key="3">
    <source>
        <dbReference type="EMBL" id="KAI0527155.1"/>
    </source>
</evidence>
<dbReference type="GO" id="GO:0003723">
    <property type="term" value="F:RNA binding"/>
    <property type="evidence" value="ECO:0007669"/>
    <property type="project" value="InterPro"/>
</dbReference>
<keyword evidence="1" id="KW-0677">Repeat</keyword>
<evidence type="ECO:0008006" key="5">
    <source>
        <dbReference type="Google" id="ProtNLM"/>
    </source>
</evidence>
<keyword evidence="4" id="KW-1185">Reference proteome</keyword>